<feature type="region of interest" description="Disordered" evidence="1">
    <location>
        <begin position="164"/>
        <end position="190"/>
    </location>
</feature>
<feature type="compositionally biased region" description="Low complexity" evidence="1">
    <location>
        <begin position="96"/>
        <end position="106"/>
    </location>
</feature>
<dbReference type="EMBL" id="QCYY01003188">
    <property type="protein sequence ID" value="ROT64806.1"/>
    <property type="molecule type" value="Genomic_DNA"/>
</dbReference>
<feature type="region of interest" description="Disordered" evidence="1">
    <location>
        <begin position="262"/>
        <end position="350"/>
    </location>
</feature>
<evidence type="ECO:0000313" key="2">
    <source>
        <dbReference type="EMBL" id="ROT64806.1"/>
    </source>
</evidence>
<evidence type="ECO:0000256" key="1">
    <source>
        <dbReference type="SAM" id="MobiDB-lite"/>
    </source>
</evidence>
<reference evidence="2 3" key="2">
    <citation type="submission" date="2019-01" db="EMBL/GenBank/DDBJ databases">
        <title>The decoding of complex shrimp genome reveals the adaptation for benthos swimmer, frequently molting mechanism and breeding impact on genome.</title>
        <authorList>
            <person name="Sun Y."/>
            <person name="Gao Y."/>
            <person name="Yu Y."/>
        </authorList>
    </citation>
    <scope>NUCLEOTIDE SEQUENCE [LARGE SCALE GENOMIC DNA]</scope>
    <source>
        <tissue evidence="2">Muscle</tissue>
    </source>
</reference>
<comment type="caution">
    <text evidence="2">The sequence shown here is derived from an EMBL/GenBank/DDBJ whole genome shotgun (WGS) entry which is preliminary data.</text>
</comment>
<accession>A0A423SKQ5</accession>
<keyword evidence="3" id="KW-1185">Reference proteome</keyword>
<name>A0A423SKQ5_PENVA</name>
<feature type="compositionally biased region" description="Polar residues" evidence="1">
    <location>
        <begin position="296"/>
        <end position="307"/>
    </location>
</feature>
<proteinExistence type="predicted"/>
<protein>
    <submittedName>
        <fullName evidence="2">Uncharacterized protein</fullName>
    </submittedName>
</protein>
<dbReference type="OrthoDB" id="196547at2759"/>
<organism evidence="2 3">
    <name type="scientific">Penaeus vannamei</name>
    <name type="common">Whiteleg shrimp</name>
    <name type="synonym">Litopenaeus vannamei</name>
    <dbReference type="NCBI Taxonomy" id="6689"/>
    <lineage>
        <taxon>Eukaryota</taxon>
        <taxon>Metazoa</taxon>
        <taxon>Ecdysozoa</taxon>
        <taxon>Arthropoda</taxon>
        <taxon>Crustacea</taxon>
        <taxon>Multicrustacea</taxon>
        <taxon>Malacostraca</taxon>
        <taxon>Eumalacostraca</taxon>
        <taxon>Eucarida</taxon>
        <taxon>Decapoda</taxon>
        <taxon>Dendrobranchiata</taxon>
        <taxon>Penaeoidea</taxon>
        <taxon>Penaeidae</taxon>
        <taxon>Penaeus</taxon>
    </lineage>
</organism>
<gene>
    <name evidence="2" type="ORF">C7M84_017258</name>
</gene>
<feature type="compositionally biased region" description="Polar residues" evidence="1">
    <location>
        <begin position="427"/>
        <end position="438"/>
    </location>
</feature>
<dbReference type="AlphaFoldDB" id="A0A423SKQ5"/>
<reference evidence="2 3" key="1">
    <citation type="submission" date="2018-04" db="EMBL/GenBank/DDBJ databases">
        <authorList>
            <person name="Zhang X."/>
            <person name="Yuan J."/>
            <person name="Li F."/>
            <person name="Xiang J."/>
        </authorList>
    </citation>
    <scope>NUCLEOTIDE SEQUENCE [LARGE SCALE GENOMIC DNA]</scope>
    <source>
        <tissue evidence="2">Muscle</tissue>
    </source>
</reference>
<feature type="compositionally biased region" description="Basic and acidic residues" evidence="1">
    <location>
        <begin position="173"/>
        <end position="190"/>
    </location>
</feature>
<evidence type="ECO:0000313" key="3">
    <source>
        <dbReference type="Proteomes" id="UP000283509"/>
    </source>
</evidence>
<sequence>MRGAERGCGSHSCSACKTFNALRAGFWSTACFLFPRPAEGLSQPLQRNRWSSRSVGHYSRASGRMGSTRPMKSGGGFIHGGFKAAALVNRHSLAPSASSHSLASPSMTELTPSPSSNLSLGWREFRARRKPFAVLYDGQKAQSRGGIGEGLLPALRHHVLGEKKARAVQNTKESTKESSSRSTKDSVLAREEGVAARTFTKAATKAPPSDAKDHKDAKGSFLSSIAKTKLKGRRDDLRRFTTMKSGAQHLPKKVQRLDDAGREASAAMGPPRVYHRSVSHSAMASSREGGHCRQGTHMNQSHENVSSAGLAGAHGTPTSGVAPPKPPRTYASEGATTPRGGPGEQFRKPATPPRVIVEAPEEGAVRSATSPPPAKRSFVPLGTSQSCSALIKPKPAPRTVFPTFTTPIAGFRHPRPRPLRRQHDTPLQESLPQMSSTPLVLPRNPSNREAPRSLGLGTDSADVTPTPSSETICNDDSFLDDSYMSHKCYLSPSSVYDSSLGSYNGPPGGQDHIPWITTPPHNAIKASQSLGNLHLADGDGGGLLRGPGRLQAAHEGASFSHRMLLSYRNKENEVSR</sequence>
<feature type="region of interest" description="Disordered" evidence="1">
    <location>
        <begin position="389"/>
        <end position="469"/>
    </location>
</feature>
<feature type="region of interest" description="Disordered" evidence="1">
    <location>
        <begin position="96"/>
        <end position="115"/>
    </location>
</feature>
<dbReference type="Proteomes" id="UP000283509">
    <property type="component" value="Unassembled WGS sequence"/>
</dbReference>